<dbReference type="AlphaFoldDB" id="A0A9X1HNN3"/>
<dbReference type="GO" id="GO:0016491">
    <property type="term" value="F:oxidoreductase activity"/>
    <property type="evidence" value="ECO:0007669"/>
    <property type="project" value="InterPro"/>
</dbReference>
<dbReference type="EMBL" id="JAIXNE010000001">
    <property type="protein sequence ID" value="MCA6074153.1"/>
    <property type="molecule type" value="Genomic_DNA"/>
</dbReference>
<keyword evidence="3" id="KW-1185">Reference proteome</keyword>
<sequence>MNIRNWAVITFLSLTFPFSGFTQEPDIIDFNLVDVTTGEKFILSGVDNKKGIVLLFVSNDCPYSSYYIDRFKKLITTYQSRDILFLLVNAHLDSNESPSAMKNIAASWDLGVPYLADKTHELKNMLGVEKSPTAVILKTIPKGYSIYYQGKIDNNPQVESDVKEAYLTDNIKTLLANKPPAHPNTRAIGCMIR</sequence>
<dbReference type="SUPFAM" id="SSF52833">
    <property type="entry name" value="Thioredoxin-like"/>
    <property type="match status" value="1"/>
</dbReference>
<dbReference type="InterPro" id="IPR047262">
    <property type="entry name" value="PRX-like1"/>
</dbReference>
<organism evidence="2 3">
    <name type="scientific">Fulvivirga sedimenti</name>
    <dbReference type="NCBI Taxonomy" id="2879465"/>
    <lineage>
        <taxon>Bacteria</taxon>
        <taxon>Pseudomonadati</taxon>
        <taxon>Bacteroidota</taxon>
        <taxon>Cytophagia</taxon>
        <taxon>Cytophagales</taxon>
        <taxon>Fulvivirgaceae</taxon>
        <taxon>Fulvivirga</taxon>
    </lineage>
</organism>
<evidence type="ECO:0000313" key="2">
    <source>
        <dbReference type="EMBL" id="MCA6074153.1"/>
    </source>
</evidence>
<dbReference type="PANTHER" id="PTHR43640:SF1">
    <property type="entry name" value="THIOREDOXIN-DEPENDENT PEROXIREDOXIN"/>
    <property type="match status" value="1"/>
</dbReference>
<evidence type="ECO:0000259" key="1">
    <source>
        <dbReference type="PROSITE" id="PS51352"/>
    </source>
</evidence>
<name>A0A9X1HNN3_9BACT</name>
<dbReference type="InterPro" id="IPR036249">
    <property type="entry name" value="Thioredoxin-like_sf"/>
</dbReference>
<comment type="caution">
    <text evidence="2">The sequence shown here is derived from an EMBL/GenBank/DDBJ whole genome shotgun (WGS) entry which is preliminary data.</text>
</comment>
<proteinExistence type="predicted"/>
<dbReference type="GO" id="GO:0016209">
    <property type="term" value="F:antioxidant activity"/>
    <property type="evidence" value="ECO:0007669"/>
    <property type="project" value="InterPro"/>
</dbReference>
<dbReference type="PROSITE" id="PS51352">
    <property type="entry name" value="THIOREDOXIN_2"/>
    <property type="match status" value="1"/>
</dbReference>
<evidence type="ECO:0000313" key="3">
    <source>
        <dbReference type="Proteomes" id="UP001139409"/>
    </source>
</evidence>
<reference evidence="2" key="1">
    <citation type="submission" date="2021-09" db="EMBL/GenBank/DDBJ databases">
        <title>Fulvivirga sp. isolated from coastal sediment.</title>
        <authorList>
            <person name="Yu H."/>
        </authorList>
    </citation>
    <scope>NUCLEOTIDE SEQUENCE</scope>
    <source>
        <strain evidence="2">1062</strain>
    </source>
</reference>
<dbReference type="RefSeq" id="WP_225697254.1">
    <property type="nucleotide sequence ID" value="NZ_JAIXNE010000001.1"/>
</dbReference>
<dbReference type="Proteomes" id="UP001139409">
    <property type="component" value="Unassembled WGS sequence"/>
</dbReference>
<feature type="domain" description="Thioredoxin" evidence="1">
    <location>
        <begin position="12"/>
        <end position="176"/>
    </location>
</feature>
<dbReference type="Gene3D" id="3.40.30.10">
    <property type="entry name" value="Glutaredoxin"/>
    <property type="match status" value="1"/>
</dbReference>
<protein>
    <submittedName>
        <fullName evidence="2">Redoxin domain-containing protein</fullName>
    </submittedName>
</protein>
<gene>
    <name evidence="2" type="ORF">LDX50_04700</name>
</gene>
<accession>A0A9X1HNN3</accession>
<dbReference type="InterPro" id="IPR013766">
    <property type="entry name" value="Thioredoxin_domain"/>
</dbReference>
<dbReference type="Pfam" id="PF00578">
    <property type="entry name" value="AhpC-TSA"/>
    <property type="match status" value="1"/>
</dbReference>
<dbReference type="PANTHER" id="PTHR43640">
    <property type="entry name" value="OS07G0260300 PROTEIN"/>
    <property type="match status" value="1"/>
</dbReference>
<dbReference type="InterPro" id="IPR000866">
    <property type="entry name" value="AhpC/TSA"/>
</dbReference>